<dbReference type="GO" id="GO:0000287">
    <property type="term" value="F:magnesium ion binding"/>
    <property type="evidence" value="ECO:0007669"/>
    <property type="project" value="TreeGrafter"/>
</dbReference>
<dbReference type="EMBL" id="BLYI01000014">
    <property type="protein sequence ID" value="GFO84379.1"/>
    <property type="molecule type" value="Genomic_DNA"/>
</dbReference>
<dbReference type="Gene3D" id="3.30.1240.10">
    <property type="match status" value="1"/>
</dbReference>
<dbReference type="AlphaFoldDB" id="A0A916Q4Q8"/>
<evidence type="ECO:0000313" key="2">
    <source>
        <dbReference type="Proteomes" id="UP000613208"/>
    </source>
</evidence>
<dbReference type="RefSeq" id="WP_201310125.1">
    <property type="nucleotide sequence ID" value="NZ_BLYI01000014.1"/>
</dbReference>
<dbReference type="PANTHER" id="PTHR10000">
    <property type="entry name" value="PHOSPHOSERINE PHOSPHATASE"/>
    <property type="match status" value="1"/>
</dbReference>
<dbReference type="InterPro" id="IPR023214">
    <property type="entry name" value="HAD_sf"/>
</dbReference>
<accession>A0A916Q4Q8</accession>
<dbReference type="PANTHER" id="PTHR10000:SF55">
    <property type="entry name" value="5-AMINO-6-(5-PHOSPHO-D-RIBITYLAMINO)URACIL PHOSPHATASE YCSE"/>
    <property type="match status" value="1"/>
</dbReference>
<dbReference type="InterPro" id="IPR036412">
    <property type="entry name" value="HAD-like_sf"/>
</dbReference>
<dbReference type="NCBIfam" id="TIGR00099">
    <property type="entry name" value="Cof-subfamily"/>
    <property type="match status" value="1"/>
</dbReference>
<dbReference type="GO" id="GO:0016791">
    <property type="term" value="F:phosphatase activity"/>
    <property type="evidence" value="ECO:0007669"/>
    <property type="project" value="TreeGrafter"/>
</dbReference>
<dbReference type="SFLD" id="SFLDS00003">
    <property type="entry name" value="Haloacid_Dehalogenase"/>
    <property type="match status" value="1"/>
</dbReference>
<name>A0A916Q4Q8_9FIRM</name>
<dbReference type="Proteomes" id="UP000613208">
    <property type="component" value="Unassembled WGS sequence"/>
</dbReference>
<dbReference type="CDD" id="cd07516">
    <property type="entry name" value="HAD_Pase"/>
    <property type="match status" value="1"/>
</dbReference>
<protein>
    <submittedName>
        <fullName evidence="1">Haloacid dehalogenase</fullName>
    </submittedName>
</protein>
<sequence length="301" mass="33487">MIRLFASDMDGTLLNSSGVISRYTADSIRRLQTCGIEFIVNTGRDYTSAKKELDAAGISCNMICCSGACTYDSYGNPSNIASLPKSTAKKILNLFLRHGAFADIYTEIGKTSVENQSRFLSYYHEEVFPALKKEHKIYYQTPKDFQKMMSQVHFFENADSLLGTPIPIYKISTTFSDPEKISSLRKEVEAIEGLHIASTSSTNLEITQEKAQKGYALLQYAKQRSIEPSEILAIGDSENDFSMLSLNLGSTVAMANAAPSIKRICRAETLSNDQDGVAVLMEGLVTERCFYEINRRYVFGL</sequence>
<dbReference type="InterPro" id="IPR006379">
    <property type="entry name" value="HAD-SF_hydro_IIB"/>
</dbReference>
<dbReference type="Pfam" id="PF08282">
    <property type="entry name" value="Hydrolase_3"/>
    <property type="match status" value="1"/>
</dbReference>
<proteinExistence type="predicted"/>
<organism evidence="1 2">
    <name type="scientific">Anaerostipes butyraticus</name>
    <dbReference type="NCBI Taxonomy" id="645466"/>
    <lineage>
        <taxon>Bacteria</taxon>
        <taxon>Bacillati</taxon>
        <taxon>Bacillota</taxon>
        <taxon>Clostridia</taxon>
        <taxon>Lachnospirales</taxon>
        <taxon>Lachnospiraceae</taxon>
        <taxon>Anaerostipes</taxon>
    </lineage>
</organism>
<dbReference type="InterPro" id="IPR000150">
    <property type="entry name" value="Cof"/>
</dbReference>
<keyword evidence="2" id="KW-1185">Reference proteome</keyword>
<gene>
    <name evidence="1" type="ORF">ANBU17_07260</name>
</gene>
<dbReference type="PROSITE" id="PS01228">
    <property type="entry name" value="COF_1"/>
    <property type="match status" value="1"/>
</dbReference>
<dbReference type="Gene3D" id="3.40.50.1000">
    <property type="entry name" value="HAD superfamily/HAD-like"/>
    <property type="match status" value="1"/>
</dbReference>
<reference evidence="1" key="1">
    <citation type="submission" date="2020-06" db="EMBL/GenBank/DDBJ databases">
        <title>Characterization of fructooligosaccharide metabolism and fructooligosaccharide-degrading enzymes in human commensal butyrate producers.</title>
        <authorList>
            <person name="Tanno H."/>
            <person name="Fujii T."/>
            <person name="Hirano K."/>
            <person name="Maeno S."/>
            <person name="Tonozuka T."/>
            <person name="Sakamoto M."/>
            <person name="Ohkuma M."/>
            <person name="Tochio T."/>
            <person name="Endo A."/>
        </authorList>
    </citation>
    <scope>NUCLEOTIDE SEQUENCE</scope>
    <source>
        <strain evidence="1">JCM 17466</strain>
    </source>
</reference>
<dbReference type="SUPFAM" id="SSF56784">
    <property type="entry name" value="HAD-like"/>
    <property type="match status" value="1"/>
</dbReference>
<evidence type="ECO:0000313" key="1">
    <source>
        <dbReference type="EMBL" id="GFO84379.1"/>
    </source>
</evidence>
<comment type="caution">
    <text evidence="1">The sequence shown here is derived from an EMBL/GenBank/DDBJ whole genome shotgun (WGS) entry which is preliminary data.</text>
</comment>
<dbReference type="GO" id="GO:0005829">
    <property type="term" value="C:cytosol"/>
    <property type="evidence" value="ECO:0007669"/>
    <property type="project" value="TreeGrafter"/>
</dbReference>
<dbReference type="NCBIfam" id="TIGR01484">
    <property type="entry name" value="HAD-SF-IIB"/>
    <property type="match status" value="1"/>
</dbReference>
<dbReference type="SFLD" id="SFLDG01140">
    <property type="entry name" value="C2.B:_Phosphomannomutase_and_P"/>
    <property type="match status" value="1"/>
</dbReference>